<protein>
    <submittedName>
        <fullName evidence="2">Uncharacterized protein</fullName>
    </submittedName>
</protein>
<sequence length="74" mass="7934">MYLKVKVTPGAKRDQLKEIASATFAATVKAPAKHNLANRAVAGLLASHFGRPVAKVKLVSGHHSPSKIFDLMLE</sequence>
<dbReference type="SUPFAM" id="SSF69786">
    <property type="entry name" value="YggU-like"/>
    <property type="match status" value="1"/>
</dbReference>
<proteinExistence type="inferred from homology"/>
<evidence type="ECO:0000256" key="1">
    <source>
        <dbReference type="ARBA" id="ARBA00010364"/>
    </source>
</evidence>
<reference evidence="2 3" key="1">
    <citation type="submission" date="2017-09" db="EMBL/GenBank/DDBJ databases">
        <title>Depth-based differentiation of microbial function through sediment-hosted aquifers and enrichment of novel symbionts in the deep terrestrial subsurface.</title>
        <authorList>
            <person name="Probst A.J."/>
            <person name="Ladd B."/>
            <person name="Jarett J.K."/>
            <person name="Geller-Mcgrath D.E."/>
            <person name="Sieber C.M."/>
            <person name="Emerson J.B."/>
            <person name="Anantharaman K."/>
            <person name="Thomas B.C."/>
            <person name="Malmstrom R."/>
            <person name="Stieglmeier M."/>
            <person name="Klingl A."/>
            <person name="Woyke T."/>
            <person name="Ryan C.M."/>
            <person name="Banfield J.F."/>
        </authorList>
    </citation>
    <scope>NUCLEOTIDE SEQUENCE [LARGE SCALE GENOMIC DNA]</scope>
    <source>
        <strain evidence="2">CG10_big_fil_rev_8_21_14_0_10_49_38</strain>
    </source>
</reference>
<comment type="similarity">
    <text evidence="1">Belongs to the UPF0235 family.</text>
</comment>
<evidence type="ECO:0000313" key="3">
    <source>
        <dbReference type="Proteomes" id="UP000230431"/>
    </source>
</evidence>
<dbReference type="EMBL" id="PCYK01000014">
    <property type="protein sequence ID" value="PIR46034.1"/>
    <property type="molecule type" value="Genomic_DNA"/>
</dbReference>
<dbReference type="NCBIfam" id="TIGR00251">
    <property type="entry name" value="DUF167 family protein"/>
    <property type="match status" value="1"/>
</dbReference>
<dbReference type="InterPro" id="IPR036591">
    <property type="entry name" value="YggU-like_sf"/>
</dbReference>
<dbReference type="SMART" id="SM01152">
    <property type="entry name" value="DUF167"/>
    <property type="match status" value="1"/>
</dbReference>
<name>A0A2H0RJ37_9BACT</name>
<dbReference type="AlphaFoldDB" id="A0A2H0RJ37"/>
<evidence type="ECO:0000313" key="2">
    <source>
        <dbReference type="EMBL" id="PIR46034.1"/>
    </source>
</evidence>
<dbReference type="Pfam" id="PF02594">
    <property type="entry name" value="DUF167"/>
    <property type="match status" value="1"/>
</dbReference>
<accession>A0A2H0RJ37</accession>
<dbReference type="Proteomes" id="UP000230431">
    <property type="component" value="Unassembled WGS sequence"/>
</dbReference>
<comment type="caution">
    <text evidence="2">The sequence shown here is derived from an EMBL/GenBank/DDBJ whole genome shotgun (WGS) entry which is preliminary data.</text>
</comment>
<dbReference type="Gene3D" id="3.30.1200.10">
    <property type="entry name" value="YggU-like"/>
    <property type="match status" value="1"/>
</dbReference>
<organism evidence="2 3">
    <name type="scientific">Candidatus Vogelbacteria bacterium CG10_big_fil_rev_8_21_14_0_10_49_38</name>
    <dbReference type="NCBI Taxonomy" id="1975043"/>
    <lineage>
        <taxon>Bacteria</taxon>
        <taxon>Candidatus Vogeliibacteriota</taxon>
    </lineage>
</organism>
<dbReference type="InterPro" id="IPR003746">
    <property type="entry name" value="DUF167"/>
</dbReference>
<gene>
    <name evidence="2" type="ORF">COV08_02040</name>
</gene>